<dbReference type="AlphaFoldDB" id="A0A833QRL8"/>
<sequence length="322" mass="35692">MGRIRFLLFPLITLYLLAHSELTLVTGNRKHDTCKVSGYLTGKAGTCNPENDSECCVTGQLYPQYNNSPPVTRYTHAVMTLNSFEAGGDGDCDVSDEQCLPIYLPSDHSSMHQISSPLPHLPSSTTTQFTLLSVCRNFAQTHQRLALHRSRPRLWGQLSASCSPRDRHVAVPRNVSHSPLSAPPLLRFSLVFSSLEITDFTLPLIPAAHFPLSLCSEQRLSFSLWFSLCASSSYDSSRSYVSKNQVGRRRQHHLRAKEQNSSTGEANQVTKFLPPRFPLHPCSPLRLPELPLCLSSTAATPSTVVDPARLSHLGFLPLVWSV</sequence>
<dbReference type="Proteomes" id="UP000623129">
    <property type="component" value="Unassembled WGS sequence"/>
</dbReference>
<organism evidence="6 7">
    <name type="scientific">Carex littledalei</name>
    <dbReference type="NCBI Taxonomy" id="544730"/>
    <lineage>
        <taxon>Eukaryota</taxon>
        <taxon>Viridiplantae</taxon>
        <taxon>Streptophyta</taxon>
        <taxon>Embryophyta</taxon>
        <taxon>Tracheophyta</taxon>
        <taxon>Spermatophyta</taxon>
        <taxon>Magnoliopsida</taxon>
        <taxon>Liliopsida</taxon>
        <taxon>Poales</taxon>
        <taxon>Cyperaceae</taxon>
        <taxon>Cyperoideae</taxon>
        <taxon>Cariceae</taxon>
        <taxon>Carex</taxon>
        <taxon>Carex subgen. Euthyceras</taxon>
    </lineage>
</organism>
<comment type="caution">
    <text evidence="6">The sequence shown here is derived from an EMBL/GenBank/DDBJ whole genome shotgun (WGS) entry which is preliminary data.</text>
</comment>
<evidence type="ECO:0000256" key="2">
    <source>
        <dbReference type="ARBA" id="ARBA00022525"/>
    </source>
</evidence>
<evidence type="ECO:0000256" key="5">
    <source>
        <dbReference type="SAM" id="SignalP"/>
    </source>
</evidence>
<dbReference type="OrthoDB" id="1646138at2759"/>
<dbReference type="PANTHER" id="PTHR33191">
    <property type="entry name" value="RIPENING-RELATED PROTEIN 2-RELATED"/>
    <property type="match status" value="1"/>
</dbReference>
<reference evidence="6" key="1">
    <citation type="submission" date="2020-01" db="EMBL/GenBank/DDBJ databases">
        <title>Genome sequence of Kobresia littledalei, the first chromosome-level genome in the family Cyperaceae.</title>
        <authorList>
            <person name="Qu G."/>
        </authorList>
    </citation>
    <scope>NUCLEOTIDE SEQUENCE</scope>
    <source>
        <strain evidence="6">C.B.Clarke</strain>
        <tissue evidence="6">Leaf</tissue>
    </source>
</reference>
<feature type="chain" id="PRO_5032652188" evidence="5">
    <location>
        <begin position="21"/>
        <end position="322"/>
    </location>
</feature>
<dbReference type="PANTHER" id="PTHR33191:SF58">
    <property type="entry name" value="RIPENING-RELATED PROTEIN 1"/>
    <property type="match status" value="1"/>
</dbReference>
<protein>
    <submittedName>
        <fullName evidence="6">Putative ripening-related protein 2</fullName>
    </submittedName>
</protein>
<keyword evidence="7" id="KW-1185">Reference proteome</keyword>
<keyword evidence="2" id="KW-0964">Secreted</keyword>
<feature type="signal peptide" evidence="5">
    <location>
        <begin position="1"/>
        <end position="20"/>
    </location>
</feature>
<dbReference type="InterPro" id="IPR039271">
    <property type="entry name" value="Kiwellin-like"/>
</dbReference>
<feature type="region of interest" description="Disordered" evidence="4">
    <location>
        <begin position="247"/>
        <end position="267"/>
    </location>
</feature>
<comment type="subcellular location">
    <subcellularLocation>
        <location evidence="1">Secreted</location>
    </subcellularLocation>
</comment>
<dbReference type="Pfam" id="PF24300">
    <property type="entry name" value="KWL1"/>
    <property type="match status" value="1"/>
</dbReference>
<gene>
    <name evidence="6" type="ORF">FCM35_KLT06545</name>
</gene>
<keyword evidence="3 5" id="KW-0732">Signal</keyword>
<accession>A0A833QRL8</accession>
<dbReference type="EMBL" id="SWLB01000016">
    <property type="protein sequence ID" value="KAF3327939.1"/>
    <property type="molecule type" value="Genomic_DNA"/>
</dbReference>
<name>A0A833QRL8_9POAL</name>
<evidence type="ECO:0000313" key="7">
    <source>
        <dbReference type="Proteomes" id="UP000623129"/>
    </source>
</evidence>
<dbReference type="GO" id="GO:0005576">
    <property type="term" value="C:extracellular region"/>
    <property type="evidence" value="ECO:0007669"/>
    <property type="project" value="UniProtKB-SubCell"/>
</dbReference>
<evidence type="ECO:0000256" key="4">
    <source>
        <dbReference type="SAM" id="MobiDB-lite"/>
    </source>
</evidence>
<evidence type="ECO:0000256" key="1">
    <source>
        <dbReference type="ARBA" id="ARBA00004613"/>
    </source>
</evidence>
<evidence type="ECO:0000256" key="3">
    <source>
        <dbReference type="ARBA" id="ARBA00022729"/>
    </source>
</evidence>
<proteinExistence type="predicted"/>
<evidence type="ECO:0000313" key="6">
    <source>
        <dbReference type="EMBL" id="KAF3327939.1"/>
    </source>
</evidence>